<dbReference type="SUPFAM" id="SSF48695">
    <property type="entry name" value="Multiheme cytochromes"/>
    <property type="match status" value="1"/>
</dbReference>
<feature type="compositionally biased region" description="Low complexity" evidence="6">
    <location>
        <begin position="10"/>
        <end position="23"/>
    </location>
</feature>
<feature type="compositionally biased region" description="Pro residues" evidence="6">
    <location>
        <begin position="251"/>
        <end position="260"/>
    </location>
</feature>
<dbReference type="SMART" id="SM00132">
    <property type="entry name" value="LIM"/>
    <property type="match status" value="2"/>
</dbReference>
<evidence type="ECO:0000256" key="2">
    <source>
        <dbReference type="ARBA" id="ARBA00022737"/>
    </source>
</evidence>
<evidence type="ECO:0000256" key="3">
    <source>
        <dbReference type="ARBA" id="ARBA00022833"/>
    </source>
</evidence>
<dbReference type="PANTHER" id="PTHR24207:SF2">
    <property type="entry name" value="ZYX102 PROTEIN"/>
    <property type="match status" value="1"/>
</dbReference>
<feature type="region of interest" description="Disordered" evidence="6">
    <location>
        <begin position="57"/>
        <end position="109"/>
    </location>
</feature>
<protein>
    <recommendedName>
        <fullName evidence="7">LIM zinc-binding domain-containing protein</fullName>
    </recommendedName>
</protein>
<keyword evidence="2" id="KW-0677">Repeat</keyword>
<dbReference type="Gene3D" id="2.10.110.10">
    <property type="entry name" value="Cysteine Rich Protein"/>
    <property type="match status" value="2"/>
</dbReference>
<dbReference type="STRING" id="857566.A0A1E3PSN2"/>
<dbReference type="InterPro" id="IPR001781">
    <property type="entry name" value="Znf_LIM"/>
</dbReference>
<evidence type="ECO:0000256" key="6">
    <source>
        <dbReference type="SAM" id="MobiDB-lite"/>
    </source>
</evidence>
<feature type="domain" description="LIM zinc-binding" evidence="7">
    <location>
        <begin position="265"/>
        <end position="329"/>
    </location>
</feature>
<feature type="compositionally biased region" description="Polar residues" evidence="6">
    <location>
        <begin position="62"/>
        <end position="84"/>
    </location>
</feature>
<gene>
    <name evidence="8" type="ORF">NADFUDRAFT_49085</name>
</gene>
<dbReference type="AlphaFoldDB" id="A0A1E3PSN2"/>
<dbReference type="SUPFAM" id="SSF57716">
    <property type="entry name" value="Glucocorticoid receptor-like (DNA-binding domain)"/>
    <property type="match status" value="1"/>
</dbReference>
<evidence type="ECO:0000256" key="1">
    <source>
        <dbReference type="ARBA" id="ARBA00022723"/>
    </source>
</evidence>
<keyword evidence="3 5" id="KW-0862">Zinc</keyword>
<dbReference type="CDD" id="cd08368">
    <property type="entry name" value="LIM"/>
    <property type="match status" value="1"/>
</dbReference>
<keyword evidence="4 5" id="KW-0440">LIM domain</keyword>
<evidence type="ECO:0000259" key="7">
    <source>
        <dbReference type="PROSITE" id="PS50023"/>
    </source>
</evidence>
<dbReference type="Pfam" id="PF00412">
    <property type="entry name" value="LIM"/>
    <property type="match status" value="2"/>
</dbReference>
<evidence type="ECO:0000256" key="4">
    <source>
        <dbReference type="ARBA" id="ARBA00023038"/>
    </source>
</evidence>
<feature type="compositionally biased region" description="Polar residues" evidence="6">
    <location>
        <begin position="165"/>
        <end position="178"/>
    </location>
</feature>
<keyword evidence="9" id="KW-1185">Reference proteome</keyword>
<feature type="region of interest" description="Disordered" evidence="6">
    <location>
        <begin position="165"/>
        <end position="190"/>
    </location>
</feature>
<dbReference type="PROSITE" id="PS50023">
    <property type="entry name" value="LIM_DOMAIN_2"/>
    <property type="match status" value="2"/>
</dbReference>
<feature type="region of interest" description="Disordered" evidence="6">
    <location>
        <begin position="1"/>
        <end position="23"/>
    </location>
</feature>
<evidence type="ECO:0000313" key="9">
    <source>
        <dbReference type="Proteomes" id="UP000095009"/>
    </source>
</evidence>
<proteinExistence type="predicted"/>
<sequence>MPLSSHHTPSIRSVSSVSSSSSSSIYSAHNLDHAFPAFIAHKKNVYELAGFDVNHGPRHRPSNSLHPNSLHPNSPLPQSRSDPSIPSMDHIATHYTGAHPPPPHLTLSLPARNSARTLLAPPYTYTSQIPHLSVSPATCPLNPLPRPLSDASSVYSVFSDRPHSLNDSIASPNNTTVSIHDPTTDTSTRNSLNQLALPHHHPSRGRSVLSATNQPQLKDMQHPSLVTNLSQPLQRSVTPLAAPEPSKIAPTVPPAPPAPPSSSSRVCRACHNPISGKSVSARPALSGRFHPTCFKCRYCHLSFRGVGTEIYVFDDTAYCRECYHIVNHSRCAGCTTGIEGPCLETTTDASNPPNSASAPALRYHPNCLQCGTCHNSITDMEYYVLDGKTYCDAHGPEMLAALKALENMAIHDKKATNKRLTVVEKRKTKLLYM</sequence>
<feature type="region of interest" description="Disordered" evidence="6">
    <location>
        <begin position="231"/>
        <end position="264"/>
    </location>
</feature>
<evidence type="ECO:0000256" key="5">
    <source>
        <dbReference type="PROSITE-ProRule" id="PRU00125"/>
    </source>
</evidence>
<dbReference type="Proteomes" id="UP000095009">
    <property type="component" value="Unassembled WGS sequence"/>
</dbReference>
<dbReference type="OrthoDB" id="1112565at2759"/>
<dbReference type="GO" id="GO:0030695">
    <property type="term" value="F:GTPase regulator activity"/>
    <property type="evidence" value="ECO:0007669"/>
    <property type="project" value="UniProtKB-ARBA"/>
</dbReference>
<dbReference type="EMBL" id="KV454406">
    <property type="protein sequence ID" value="ODQ68445.1"/>
    <property type="molecule type" value="Genomic_DNA"/>
</dbReference>
<evidence type="ECO:0000313" key="8">
    <source>
        <dbReference type="EMBL" id="ODQ68445.1"/>
    </source>
</evidence>
<organism evidence="8 9">
    <name type="scientific">Nadsonia fulvescens var. elongata DSM 6958</name>
    <dbReference type="NCBI Taxonomy" id="857566"/>
    <lineage>
        <taxon>Eukaryota</taxon>
        <taxon>Fungi</taxon>
        <taxon>Dikarya</taxon>
        <taxon>Ascomycota</taxon>
        <taxon>Saccharomycotina</taxon>
        <taxon>Dipodascomycetes</taxon>
        <taxon>Dipodascales</taxon>
        <taxon>Dipodascales incertae sedis</taxon>
        <taxon>Nadsonia</taxon>
    </lineage>
</organism>
<reference evidence="8 9" key="1">
    <citation type="journal article" date="2016" name="Proc. Natl. Acad. Sci. U.S.A.">
        <title>Comparative genomics of biotechnologically important yeasts.</title>
        <authorList>
            <person name="Riley R."/>
            <person name="Haridas S."/>
            <person name="Wolfe K.H."/>
            <person name="Lopes M.R."/>
            <person name="Hittinger C.T."/>
            <person name="Goeker M."/>
            <person name="Salamov A.A."/>
            <person name="Wisecaver J.H."/>
            <person name="Long T.M."/>
            <person name="Calvey C.H."/>
            <person name="Aerts A.L."/>
            <person name="Barry K.W."/>
            <person name="Choi C."/>
            <person name="Clum A."/>
            <person name="Coughlan A.Y."/>
            <person name="Deshpande S."/>
            <person name="Douglass A.P."/>
            <person name="Hanson S.J."/>
            <person name="Klenk H.-P."/>
            <person name="LaButti K.M."/>
            <person name="Lapidus A."/>
            <person name="Lindquist E.A."/>
            <person name="Lipzen A.M."/>
            <person name="Meier-Kolthoff J.P."/>
            <person name="Ohm R.A."/>
            <person name="Otillar R.P."/>
            <person name="Pangilinan J.L."/>
            <person name="Peng Y."/>
            <person name="Rokas A."/>
            <person name="Rosa C.A."/>
            <person name="Scheuner C."/>
            <person name="Sibirny A.A."/>
            <person name="Slot J.C."/>
            <person name="Stielow J.B."/>
            <person name="Sun H."/>
            <person name="Kurtzman C.P."/>
            <person name="Blackwell M."/>
            <person name="Grigoriev I.V."/>
            <person name="Jeffries T.W."/>
        </authorList>
    </citation>
    <scope>NUCLEOTIDE SEQUENCE [LARGE SCALE GENOMIC DNA]</scope>
    <source>
        <strain evidence="8 9">DSM 6958</strain>
    </source>
</reference>
<keyword evidence="1 5" id="KW-0479">Metal-binding</keyword>
<name>A0A1E3PSN2_9ASCO</name>
<dbReference type="InterPro" id="IPR036280">
    <property type="entry name" value="Multihaem_cyt_sf"/>
</dbReference>
<feature type="domain" description="LIM zinc-binding" evidence="7">
    <location>
        <begin position="337"/>
        <end position="401"/>
    </location>
</feature>
<dbReference type="PROSITE" id="PS00478">
    <property type="entry name" value="LIM_DOMAIN_1"/>
    <property type="match status" value="1"/>
</dbReference>
<dbReference type="GO" id="GO:0046872">
    <property type="term" value="F:metal ion binding"/>
    <property type="evidence" value="ECO:0007669"/>
    <property type="project" value="UniProtKB-KW"/>
</dbReference>
<accession>A0A1E3PSN2</accession>
<dbReference type="PANTHER" id="PTHR24207">
    <property type="entry name" value="ZYX102 PROTEIN"/>
    <property type="match status" value="1"/>
</dbReference>